<keyword evidence="2" id="KW-0186">Copper</keyword>
<evidence type="ECO:0000313" key="5">
    <source>
        <dbReference type="Proteomes" id="UP000199152"/>
    </source>
</evidence>
<evidence type="ECO:0000256" key="2">
    <source>
        <dbReference type="ARBA" id="ARBA00023008"/>
    </source>
</evidence>
<dbReference type="SUPFAM" id="SSF49503">
    <property type="entry name" value="Cupredoxins"/>
    <property type="match status" value="1"/>
</dbReference>
<dbReference type="STRING" id="504800.SAMN04488085_11374"/>
<dbReference type="RefSeq" id="WP_177212881.1">
    <property type="nucleotide sequence ID" value="NZ_FOSW01000013.1"/>
</dbReference>
<dbReference type="AlphaFoldDB" id="A0A1I4IP40"/>
<proteinExistence type="predicted"/>
<dbReference type="Proteomes" id="UP000199152">
    <property type="component" value="Unassembled WGS sequence"/>
</dbReference>
<dbReference type="PROSITE" id="PS00079">
    <property type="entry name" value="MULTICOPPER_OXIDASE1"/>
    <property type="match status" value="1"/>
</dbReference>
<dbReference type="Gene3D" id="2.60.40.420">
    <property type="entry name" value="Cupredoxins - blue copper proteins"/>
    <property type="match status" value="1"/>
</dbReference>
<organism evidence="4 5">
    <name type="scientific">Geodermatophilus ruber</name>
    <dbReference type="NCBI Taxonomy" id="504800"/>
    <lineage>
        <taxon>Bacteria</taxon>
        <taxon>Bacillati</taxon>
        <taxon>Actinomycetota</taxon>
        <taxon>Actinomycetes</taxon>
        <taxon>Geodermatophilales</taxon>
        <taxon>Geodermatophilaceae</taxon>
        <taxon>Geodermatophilus</taxon>
    </lineage>
</organism>
<dbReference type="InParanoid" id="A0A1I4IP40"/>
<evidence type="ECO:0000256" key="1">
    <source>
        <dbReference type="ARBA" id="ARBA00022723"/>
    </source>
</evidence>
<keyword evidence="1" id="KW-0479">Metal-binding</keyword>
<dbReference type="InterPro" id="IPR008972">
    <property type="entry name" value="Cupredoxin"/>
</dbReference>
<feature type="domain" description="Blue (type 1) copper" evidence="3">
    <location>
        <begin position="81"/>
        <end position="136"/>
    </location>
</feature>
<accession>A0A1I4IP40</accession>
<dbReference type="GO" id="GO:0005507">
    <property type="term" value="F:copper ion binding"/>
    <property type="evidence" value="ECO:0007669"/>
    <property type="project" value="InterPro"/>
</dbReference>
<evidence type="ECO:0000313" key="4">
    <source>
        <dbReference type="EMBL" id="SFL56179.1"/>
    </source>
</evidence>
<dbReference type="EMBL" id="FOSW01000013">
    <property type="protein sequence ID" value="SFL56179.1"/>
    <property type="molecule type" value="Genomic_DNA"/>
</dbReference>
<sequence length="137" mass="14101">MSADFGKSLRPPLLRRRLGSLLLAVSLGVLVALVGGPAAAVDDETLAGQVSVTEAEFSIAMPRTLTAGSTTFAVRNAGSATHDLVVSQNGRNVAATPAIPGGGRASLTVTLQRGTYVFYCSIDNHRAMGMEVTVSVT</sequence>
<dbReference type="GO" id="GO:0009055">
    <property type="term" value="F:electron transfer activity"/>
    <property type="evidence" value="ECO:0007669"/>
    <property type="project" value="InterPro"/>
</dbReference>
<dbReference type="InterPro" id="IPR000923">
    <property type="entry name" value="BlueCu_1"/>
</dbReference>
<protein>
    <submittedName>
        <fullName evidence="4">Plastocyanin</fullName>
    </submittedName>
</protein>
<dbReference type="Pfam" id="PF00127">
    <property type="entry name" value="Copper-bind"/>
    <property type="match status" value="1"/>
</dbReference>
<dbReference type="InterPro" id="IPR033138">
    <property type="entry name" value="Cu_oxidase_CS"/>
</dbReference>
<name>A0A1I4IP40_9ACTN</name>
<gene>
    <name evidence="4" type="ORF">SAMN04488085_11374</name>
</gene>
<reference evidence="4 5" key="1">
    <citation type="submission" date="2016-10" db="EMBL/GenBank/DDBJ databases">
        <authorList>
            <person name="de Groot N.N."/>
        </authorList>
    </citation>
    <scope>NUCLEOTIDE SEQUENCE [LARGE SCALE GENOMIC DNA]</scope>
    <source>
        <strain evidence="4 5">DSM 45317</strain>
    </source>
</reference>
<dbReference type="CDD" id="cd00920">
    <property type="entry name" value="Cupredoxin"/>
    <property type="match status" value="1"/>
</dbReference>
<evidence type="ECO:0000259" key="3">
    <source>
        <dbReference type="Pfam" id="PF00127"/>
    </source>
</evidence>
<keyword evidence="5" id="KW-1185">Reference proteome</keyword>